<feature type="binding site" evidence="8">
    <location>
        <position position="346"/>
    </location>
    <ligand>
        <name>Mn(2+)</name>
        <dbReference type="ChEBI" id="CHEBI:29035"/>
    </ligand>
</feature>
<dbReference type="PIRSF" id="PIRSF005091">
    <property type="entry name" value="Mmb_sulf_HI1246"/>
    <property type="match status" value="1"/>
</dbReference>
<dbReference type="STRING" id="551991.SAMN05192529_14210"/>
<feature type="transmembrane region" description="Helical" evidence="9">
    <location>
        <begin position="106"/>
        <end position="132"/>
    </location>
</feature>
<dbReference type="InterPro" id="IPR012160">
    <property type="entry name" value="LtaS-like"/>
</dbReference>
<accession>A0A1H4D1L8</accession>
<feature type="transmembrane region" description="Helical" evidence="9">
    <location>
        <begin position="234"/>
        <end position="254"/>
    </location>
</feature>
<dbReference type="SUPFAM" id="SSF53649">
    <property type="entry name" value="Alkaline phosphatase-like"/>
    <property type="match status" value="1"/>
</dbReference>
<feature type="transmembrane region" description="Helical" evidence="9">
    <location>
        <begin position="195"/>
        <end position="214"/>
    </location>
</feature>
<feature type="transmembrane region" description="Helical" evidence="9">
    <location>
        <begin position="12"/>
        <end position="32"/>
    </location>
</feature>
<feature type="transmembrane region" description="Helical" evidence="9">
    <location>
        <begin position="44"/>
        <end position="70"/>
    </location>
</feature>
<reference evidence="11 12" key="1">
    <citation type="submission" date="2016-10" db="EMBL/GenBank/DDBJ databases">
        <authorList>
            <person name="de Groot N.N."/>
        </authorList>
    </citation>
    <scope>NUCLEOTIDE SEQUENCE [LARGE SCALE GENOMIC DNA]</scope>
    <source>
        <strain evidence="11 12">Vu-144</strain>
    </source>
</reference>
<keyword evidence="3 9" id="KW-0812">Transmembrane</keyword>
<dbReference type="Pfam" id="PF00884">
    <property type="entry name" value="Sulfatase"/>
    <property type="match status" value="1"/>
</dbReference>
<keyword evidence="2" id="KW-1003">Cell membrane</keyword>
<dbReference type="AlphaFoldDB" id="A0A1H4D1L8"/>
<dbReference type="Proteomes" id="UP000199041">
    <property type="component" value="Unassembled WGS sequence"/>
</dbReference>
<name>A0A1H4D1L8_9BACT</name>
<feature type="binding site" evidence="8">
    <location>
        <position position="558"/>
    </location>
    <ligand>
        <name>Mn(2+)</name>
        <dbReference type="ChEBI" id="CHEBI:29035"/>
    </ligand>
</feature>
<dbReference type="Gene3D" id="3.30.1120.80">
    <property type="match status" value="1"/>
</dbReference>
<dbReference type="Gene3D" id="3.40.720.10">
    <property type="entry name" value="Alkaline Phosphatase, subunit A"/>
    <property type="match status" value="1"/>
</dbReference>
<evidence type="ECO:0000256" key="3">
    <source>
        <dbReference type="ARBA" id="ARBA00022692"/>
    </source>
</evidence>
<evidence type="ECO:0000256" key="4">
    <source>
        <dbReference type="ARBA" id="ARBA00022989"/>
    </source>
</evidence>
<evidence type="ECO:0000256" key="7">
    <source>
        <dbReference type="PIRSR" id="PIRSR005091-2"/>
    </source>
</evidence>
<evidence type="ECO:0000256" key="6">
    <source>
        <dbReference type="PIRSR" id="PIRSR005091-1"/>
    </source>
</evidence>
<keyword evidence="7" id="KW-0464">Manganese</keyword>
<evidence type="ECO:0000256" key="5">
    <source>
        <dbReference type="ARBA" id="ARBA00023136"/>
    </source>
</evidence>
<evidence type="ECO:0000259" key="10">
    <source>
        <dbReference type="Pfam" id="PF00884"/>
    </source>
</evidence>
<dbReference type="InterPro" id="IPR000917">
    <property type="entry name" value="Sulfatase_N"/>
</dbReference>
<dbReference type="CDD" id="cd16015">
    <property type="entry name" value="LTA_synthase"/>
    <property type="match status" value="1"/>
</dbReference>
<feature type="binding site" evidence="7">
    <location>
        <position position="504"/>
    </location>
    <ligand>
        <name>substrate</name>
    </ligand>
</feature>
<evidence type="ECO:0000256" key="2">
    <source>
        <dbReference type="ARBA" id="ARBA00022475"/>
    </source>
</evidence>
<feature type="domain" description="Sulfatase N-terminal" evidence="10">
    <location>
        <begin position="338"/>
        <end position="607"/>
    </location>
</feature>
<organism evidence="11 12">
    <name type="scientific">Arachidicoccus rhizosphaerae</name>
    <dbReference type="NCBI Taxonomy" id="551991"/>
    <lineage>
        <taxon>Bacteria</taxon>
        <taxon>Pseudomonadati</taxon>
        <taxon>Bacteroidota</taxon>
        <taxon>Chitinophagia</taxon>
        <taxon>Chitinophagales</taxon>
        <taxon>Chitinophagaceae</taxon>
        <taxon>Arachidicoccus</taxon>
    </lineage>
</organism>
<dbReference type="InterPro" id="IPR017850">
    <property type="entry name" value="Alkaline_phosphatase_core_sf"/>
</dbReference>
<feature type="binding site" evidence="8">
    <location>
        <position position="386"/>
    </location>
    <ligand>
        <name>Mn(2+)</name>
        <dbReference type="ChEBI" id="CHEBI:29035"/>
    </ligand>
</feature>
<evidence type="ECO:0000313" key="12">
    <source>
        <dbReference type="Proteomes" id="UP000199041"/>
    </source>
</evidence>
<evidence type="ECO:0000256" key="1">
    <source>
        <dbReference type="ARBA" id="ARBA00004651"/>
    </source>
</evidence>
<evidence type="ECO:0000256" key="8">
    <source>
        <dbReference type="PIRSR" id="PIRSR005091-3"/>
    </source>
</evidence>
<keyword evidence="11" id="KW-0808">Transferase</keyword>
<dbReference type="GO" id="GO:0016740">
    <property type="term" value="F:transferase activity"/>
    <property type="evidence" value="ECO:0007669"/>
    <property type="project" value="UniProtKB-KW"/>
</dbReference>
<dbReference type="InterPro" id="IPR050448">
    <property type="entry name" value="OpgB/LTA_synthase_biosynth"/>
</dbReference>
<dbReference type="OrthoDB" id="9777768at2"/>
<feature type="binding site" evidence="8">
    <location>
        <position position="557"/>
    </location>
    <ligand>
        <name>Mn(2+)</name>
        <dbReference type="ChEBI" id="CHEBI:29035"/>
    </ligand>
</feature>
<dbReference type="EMBL" id="FNQY01000042">
    <property type="protein sequence ID" value="SEA66673.1"/>
    <property type="molecule type" value="Genomic_DNA"/>
</dbReference>
<keyword evidence="7" id="KW-0479">Metal-binding</keyword>
<protein>
    <submittedName>
        <fullName evidence="11">Phosphoglycerol transferase MdoB</fullName>
    </submittedName>
</protein>
<keyword evidence="5 9" id="KW-0472">Membrane</keyword>
<feature type="transmembrane region" description="Helical" evidence="9">
    <location>
        <begin position="82"/>
        <end position="100"/>
    </location>
</feature>
<sequence length="730" mass="83827">MEAYKQYSKPFYYLGGLYLFVCTLLRIILLIDPKVHNGLTIMDYVQILFVGLLPNLLFFCLAAIPLWLYLLTISNKKLKKPYGWIILAGLMLLLLILLFTKNPIKAYGSVLLEIVVIFVCIKLLLNTLLYIFPTKRVLIREWTFHITIFIYTTIILLNALSEYFFFKEFGVRYNFIAVDYLIYTNEVIGNIMESYPVIPIFLGLGLISLTLTWWIARKTKKYFQPLPNIGTKFLIFISVALSILLAIIILPYFGDMKANNQRNKELTQNIYVSELASDGIQKFTIAFLDNDLDYNKFYLRIPQKLALQTLASRIGWAPLNNLQVSPTPIQADTTELHKNIVLITVESLSADYLAHYGNIENLTPFLDSLYNESLVFTNLYAAGNRTVRGLEALTLCIPPSPGESVIKRKDNQQKFSTGNLLKKRGYTVQFLYGGYSYFDNMQDFFSTNDYQIIDRNNFKPNEISFANIWGVADEDMARKMVQVLNQDSRLNKPFFAHWMTVSNHRPFTYPNGRVRIPGDAHQRKGGVLYTDYALHQFFLMAKGQNWYNNTVFIIVADHCASSAGKVALPLDKYRIPCIVFSPGFIKPQKISTLMSQIDIMPTVFGLLHFSYRSKFIGQDVLKKNYKPRAFMATYQDMGYLEDSILTVLAPLRAVAQYKISPINETPEGSTSANNSINLNKDNKQNQAIQIKFNQTEIQPEHIDKKLETTAISYYQTTSWLLKTHQYQALP</sequence>
<keyword evidence="12" id="KW-1185">Reference proteome</keyword>
<dbReference type="GO" id="GO:0046872">
    <property type="term" value="F:metal ion binding"/>
    <property type="evidence" value="ECO:0007669"/>
    <property type="project" value="UniProtKB-KW"/>
</dbReference>
<evidence type="ECO:0000313" key="11">
    <source>
        <dbReference type="EMBL" id="SEA66673.1"/>
    </source>
</evidence>
<proteinExistence type="predicted"/>
<evidence type="ECO:0000256" key="9">
    <source>
        <dbReference type="SAM" id="Phobius"/>
    </source>
</evidence>
<feature type="active site" evidence="6">
    <location>
        <position position="386"/>
    </location>
</feature>
<gene>
    <name evidence="11" type="ORF">SAMN05192529_14210</name>
</gene>
<feature type="transmembrane region" description="Helical" evidence="9">
    <location>
        <begin position="144"/>
        <end position="166"/>
    </location>
</feature>
<keyword evidence="4 9" id="KW-1133">Transmembrane helix</keyword>
<dbReference type="PANTHER" id="PTHR47371">
    <property type="entry name" value="LIPOTEICHOIC ACID SYNTHASE"/>
    <property type="match status" value="1"/>
</dbReference>
<dbReference type="RefSeq" id="WP_091401511.1">
    <property type="nucleotide sequence ID" value="NZ_FNQY01000042.1"/>
</dbReference>
<dbReference type="PANTHER" id="PTHR47371:SF3">
    <property type="entry name" value="PHOSPHOGLYCEROL TRANSFERASE I"/>
    <property type="match status" value="1"/>
</dbReference>
<dbReference type="GO" id="GO:0005886">
    <property type="term" value="C:plasma membrane"/>
    <property type="evidence" value="ECO:0007669"/>
    <property type="project" value="UniProtKB-SubCell"/>
</dbReference>
<comment type="subcellular location">
    <subcellularLocation>
        <location evidence="1">Cell membrane</location>
        <topology evidence="1">Multi-pass membrane protein</topology>
    </subcellularLocation>
</comment>